<dbReference type="Proteomes" id="UP001185659">
    <property type="component" value="Unassembled WGS sequence"/>
</dbReference>
<evidence type="ECO:0000313" key="2">
    <source>
        <dbReference type="Proteomes" id="UP001185659"/>
    </source>
</evidence>
<gene>
    <name evidence="1" type="ORF">R2G56_02680</name>
</gene>
<reference evidence="1 2" key="1">
    <citation type="submission" date="2023-10" db="EMBL/GenBank/DDBJ databases">
        <authorList>
            <person name="Venkata Ramana C."/>
            <person name="Sasikala C."/>
            <person name="Dhurka M."/>
        </authorList>
    </citation>
    <scope>NUCLEOTIDE SEQUENCE [LARGE SCALE GENOMIC DNA]</scope>
    <source>
        <strain evidence="1 2">KCTC 32151</strain>
    </source>
</reference>
<protein>
    <submittedName>
        <fullName evidence="1">Uncharacterized protein</fullName>
    </submittedName>
</protein>
<sequence length="80" mass="8848">MKTAIELTQTARRKVDAEGHGDRVAGLVLGEWAQTGDFVELAGDGEALVFIIHARRIRIEADGRKTLVFKLDHPARPVTR</sequence>
<organism evidence="1 2">
    <name type="scientific">Nitratireductor aquimarinus</name>
    <dbReference type="NCBI Taxonomy" id="889300"/>
    <lineage>
        <taxon>Bacteria</taxon>
        <taxon>Pseudomonadati</taxon>
        <taxon>Pseudomonadota</taxon>
        <taxon>Alphaproteobacteria</taxon>
        <taxon>Hyphomicrobiales</taxon>
        <taxon>Phyllobacteriaceae</taxon>
        <taxon>Nitratireductor</taxon>
    </lineage>
</organism>
<name>A0ABU4AG33_9HYPH</name>
<keyword evidence="2" id="KW-1185">Reference proteome</keyword>
<dbReference type="RefSeq" id="WP_317560373.1">
    <property type="nucleotide sequence ID" value="NZ_JAWLIP010000001.1"/>
</dbReference>
<accession>A0ABU4AG33</accession>
<evidence type="ECO:0000313" key="1">
    <source>
        <dbReference type="EMBL" id="MDV6225181.1"/>
    </source>
</evidence>
<comment type="caution">
    <text evidence="1">The sequence shown here is derived from an EMBL/GenBank/DDBJ whole genome shotgun (WGS) entry which is preliminary data.</text>
</comment>
<dbReference type="EMBL" id="JAWLIP010000001">
    <property type="protein sequence ID" value="MDV6225181.1"/>
    <property type="molecule type" value="Genomic_DNA"/>
</dbReference>
<proteinExistence type="predicted"/>